<evidence type="ECO:0000313" key="6">
    <source>
        <dbReference type="Proteomes" id="UP000031937"/>
    </source>
</evidence>
<evidence type="ECO:0000313" key="4">
    <source>
        <dbReference type="EMBL" id="KIO43074.1"/>
    </source>
</evidence>
<dbReference type="OrthoDB" id="9807968at2"/>
<comment type="function">
    <text evidence="3">Required for maturation of urease via the functional incorporation of the urease nickel metallocenter.</text>
</comment>
<keyword evidence="3" id="KW-0963">Cytoplasm</keyword>
<dbReference type="InterPro" id="IPR002669">
    <property type="entry name" value="UreD"/>
</dbReference>
<comment type="subunit">
    <text evidence="3">UreD, UreF and UreG form a complex that acts as a GTP-hydrolysis-dependent molecular chaperone, activating the urease apoprotein by helping to assemble the nickel containing metallocenter of UreC. The UreE protein probably delivers the nickel.</text>
</comment>
<dbReference type="Proteomes" id="UP000031980">
    <property type="component" value="Unassembled WGS sequence"/>
</dbReference>
<dbReference type="Proteomes" id="UP000031937">
    <property type="component" value="Unassembled WGS sequence"/>
</dbReference>
<evidence type="ECO:0000313" key="5">
    <source>
        <dbReference type="EMBL" id="KIO44789.1"/>
    </source>
</evidence>
<sequence length="305" mass="34847">MKEFSQNRELRPYLAEPRAMHVGAPGKCGLLDLVFELDKNGKSIMRHWDRRAPLIVQQELYFDEGMPEMPCVYILSSGGPNIDGDRYVNKFKVCKNAYAHLSTGAATKIAEMVYNFSGLKQSFVLEENAYLEYIPEPTIPCRNSRYITDTDIVIDATATLFYSEIYTGGRKYYGEGESFEYDLLSVCTRAHRPDGTPLFREKLVATPKENPLCRIGIMHDYDVFANVLVLTPEKDAEQIYKNTGAFLDKHRKLAAGITHLPEKCGLILKVLGKETQPVKRFIREFCSVVRMQIKNKPVPVEFVWR</sequence>
<keyword evidence="7" id="KW-1185">Reference proteome</keyword>
<dbReference type="RefSeq" id="WP_041504200.1">
    <property type="nucleotide sequence ID" value="NZ_JPIT01000032.1"/>
</dbReference>
<protein>
    <recommendedName>
        <fullName evidence="3">Urease accessory protein UreD</fullName>
    </recommendedName>
</protein>
<dbReference type="PANTHER" id="PTHR33643:SF1">
    <property type="entry name" value="UREASE ACCESSORY PROTEIN D"/>
    <property type="match status" value="1"/>
</dbReference>
<dbReference type="EMBL" id="JPIT01000032">
    <property type="protein sequence ID" value="KIO43074.1"/>
    <property type="molecule type" value="Genomic_DNA"/>
</dbReference>
<dbReference type="AlphaFoldDB" id="A0A0C3RGU2"/>
<dbReference type="EMBL" id="JPIU01000038">
    <property type="protein sequence ID" value="KIO44789.1"/>
    <property type="molecule type" value="Genomic_DNA"/>
</dbReference>
<accession>A0A0C3RGU2</accession>
<evidence type="ECO:0000256" key="3">
    <source>
        <dbReference type="HAMAP-Rule" id="MF_01384"/>
    </source>
</evidence>
<gene>
    <name evidence="3" type="primary">ureD</name>
    <name evidence="5" type="ORF">BA92_07120</name>
    <name evidence="4" type="ORF">IE90_12720</name>
</gene>
<comment type="subcellular location">
    <subcellularLocation>
        <location evidence="3">Cytoplasm</location>
    </subcellularLocation>
</comment>
<proteinExistence type="inferred from homology"/>
<keyword evidence="3" id="KW-0996">Nickel insertion</keyword>
<dbReference type="HAMAP" id="MF_01384">
    <property type="entry name" value="UreD"/>
    <property type="match status" value="1"/>
</dbReference>
<dbReference type="PANTHER" id="PTHR33643">
    <property type="entry name" value="UREASE ACCESSORY PROTEIN D"/>
    <property type="match status" value="1"/>
</dbReference>
<comment type="caution">
    <text evidence="5">The sequence shown here is derived from an EMBL/GenBank/DDBJ whole genome shotgun (WGS) entry which is preliminary data.</text>
</comment>
<reference evidence="4 6" key="2">
    <citation type="submission" date="2014-07" db="EMBL/GenBank/DDBJ databases">
        <title>Porphyromonadaceae bacterium OUH 334697 = ATCC BAA-2682 = DSM 28341 draft genome.</title>
        <authorList>
            <person name="Sydenham T.V."/>
            <person name="Hasman H."/>
            <person name="Justesen U.S."/>
        </authorList>
    </citation>
    <scope>NUCLEOTIDE SEQUENCE [LARGE SCALE GENOMIC DNA]</scope>
    <source>
        <strain evidence="4 6">OUH 334697</strain>
    </source>
</reference>
<dbReference type="GO" id="GO:0005737">
    <property type="term" value="C:cytoplasm"/>
    <property type="evidence" value="ECO:0007669"/>
    <property type="project" value="UniProtKB-SubCell"/>
</dbReference>
<dbReference type="GO" id="GO:0016151">
    <property type="term" value="F:nickel cation binding"/>
    <property type="evidence" value="ECO:0007669"/>
    <property type="project" value="UniProtKB-UniRule"/>
</dbReference>
<evidence type="ECO:0000256" key="2">
    <source>
        <dbReference type="ARBA" id="ARBA00023186"/>
    </source>
</evidence>
<keyword evidence="2 3" id="KW-0143">Chaperone</keyword>
<evidence type="ECO:0000313" key="7">
    <source>
        <dbReference type="Proteomes" id="UP000031980"/>
    </source>
</evidence>
<evidence type="ECO:0000256" key="1">
    <source>
        <dbReference type="ARBA" id="ARBA00007177"/>
    </source>
</evidence>
<organism evidence="5 7">
    <name type="scientific">Sanguibacteroides justesenii</name>
    <dbReference type="NCBI Taxonomy" id="1547597"/>
    <lineage>
        <taxon>Bacteria</taxon>
        <taxon>Pseudomonadati</taxon>
        <taxon>Bacteroidota</taxon>
        <taxon>Bacteroidia</taxon>
        <taxon>Bacteroidales</taxon>
        <taxon>Porphyromonadaceae</taxon>
        <taxon>Sanguibacteroides</taxon>
    </lineage>
</organism>
<dbReference type="Pfam" id="PF01774">
    <property type="entry name" value="UreD"/>
    <property type="match status" value="1"/>
</dbReference>
<reference evidence="5 7" key="1">
    <citation type="submission" date="2014-07" db="EMBL/GenBank/DDBJ databases">
        <title>Porphyromonadaceae bacterium OUH 308042 = ATCC BAA-2681 = DSM 28342 draft genome.</title>
        <authorList>
            <person name="Sydenham T.V."/>
            <person name="Hasman H."/>
            <person name="Justensen U.S."/>
        </authorList>
    </citation>
    <scope>NUCLEOTIDE SEQUENCE [LARGE SCALE GENOMIC DNA]</scope>
    <source>
        <strain evidence="5 7">OUH 308042</strain>
    </source>
</reference>
<name>A0A0C3RGU2_9PORP</name>
<comment type="similarity">
    <text evidence="1 3">Belongs to the UreD family.</text>
</comment>